<organism evidence="14 15">
    <name type="scientific">Leifsonia virtsii</name>
    <dbReference type="NCBI Taxonomy" id="3035915"/>
    <lineage>
        <taxon>Bacteria</taxon>
        <taxon>Bacillati</taxon>
        <taxon>Actinomycetota</taxon>
        <taxon>Actinomycetes</taxon>
        <taxon>Micrococcales</taxon>
        <taxon>Microbacteriaceae</taxon>
        <taxon>Leifsonia</taxon>
    </lineage>
</organism>
<dbReference type="EMBL" id="JAROCB010000002">
    <property type="protein sequence ID" value="MDN4597277.1"/>
    <property type="molecule type" value="Genomic_DNA"/>
</dbReference>
<evidence type="ECO:0000256" key="10">
    <source>
        <dbReference type="ARBA" id="ARBA00023136"/>
    </source>
</evidence>
<proteinExistence type="inferred from homology"/>
<comment type="subcellular location">
    <subcellularLocation>
        <location evidence="1">Membrane</location>
        <topology evidence="1">Multi-pass membrane protein</topology>
    </subcellularLocation>
</comment>
<comment type="catalytic activity">
    <reaction evidence="12">
        <text>K(+)(in) = K(+)(out)</text>
        <dbReference type="Rhea" id="RHEA:29463"/>
        <dbReference type="ChEBI" id="CHEBI:29103"/>
    </reaction>
</comment>
<dbReference type="PANTHER" id="PTHR31462">
    <property type="entry name" value="ENDOSOMAL/LYSOSOMAL POTASSIUM CHANNEL TMEM175"/>
    <property type="match status" value="1"/>
</dbReference>
<evidence type="ECO:0000256" key="5">
    <source>
        <dbReference type="ARBA" id="ARBA00022692"/>
    </source>
</evidence>
<evidence type="ECO:0000256" key="13">
    <source>
        <dbReference type="SAM" id="Phobius"/>
    </source>
</evidence>
<feature type="transmembrane region" description="Helical" evidence="13">
    <location>
        <begin position="39"/>
        <end position="61"/>
    </location>
</feature>
<evidence type="ECO:0000256" key="11">
    <source>
        <dbReference type="ARBA" id="ARBA00023303"/>
    </source>
</evidence>
<dbReference type="PANTHER" id="PTHR31462:SF5">
    <property type="entry name" value="ENDOSOMAL_LYSOSOMAL PROTON CHANNEL TMEM175"/>
    <property type="match status" value="1"/>
</dbReference>
<evidence type="ECO:0000256" key="9">
    <source>
        <dbReference type="ARBA" id="ARBA00023065"/>
    </source>
</evidence>
<accession>A0ABT8IX34</accession>
<name>A0ABT8IX34_9MICO</name>
<keyword evidence="11" id="KW-0407">Ion channel</keyword>
<keyword evidence="4" id="KW-0633">Potassium transport</keyword>
<keyword evidence="9" id="KW-0406">Ion transport</keyword>
<feature type="transmembrane region" description="Helical" evidence="13">
    <location>
        <begin position="161"/>
        <end position="191"/>
    </location>
</feature>
<comment type="caution">
    <text evidence="14">The sequence shown here is derived from an EMBL/GenBank/DDBJ whole genome shotgun (WGS) entry which is preliminary data.</text>
</comment>
<keyword evidence="3" id="KW-0813">Transport</keyword>
<evidence type="ECO:0000256" key="8">
    <source>
        <dbReference type="ARBA" id="ARBA00022989"/>
    </source>
</evidence>
<evidence type="ECO:0000256" key="12">
    <source>
        <dbReference type="ARBA" id="ARBA00034430"/>
    </source>
</evidence>
<protein>
    <submittedName>
        <fullName evidence="14">TMEM175 family protein</fullName>
    </submittedName>
</protein>
<dbReference type="Proteomes" id="UP001174210">
    <property type="component" value="Unassembled WGS sequence"/>
</dbReference>
<evidence type="ECO:0000256" key="3">
    <source>
        <dbReference type="ARBA" id="ARBA00022448"/>
    </source>
</evidence>
<evidence type="ECO:0000256" key="6">
    <source>
        <dbReference type="ARBA" id="ARBA00022826"/>
    </source>
</evidence>
<dbReference type="InterPro" id="IPR010617">
    <property type="entry name" value="TMEM175-like"/>
</dbReference>
<gene>
    <name evidence="14" type="ORF">P5G59_09010</name>
</gene>
<sequence>MTKVRLEAFSDGVLAVAITLLVLDLHLEPSREHSLLAQLLAAWPSFAAYVVSFLVIGVIWVNHHSIFRLTTSVDRLLLFWNLILLMFVTAIPFTTSTLSGALVEGDPADIRVAAVLYGGVCTGFAVAFTLLYGRITLGAVRAGAMQPPVRRAALLRFGAGTLFYPLLTVIGVLYAPAMLVGFAALSVYYLFNQTGTAESA</sequence>
<evidence type="ECO:0000256" key="4">
    <source>
        <dbReference type="ARBA" id="ARBA00022538"/>
    </source>
</evidence>
<keyword evidence="10 13" id="KW-0472">Membrane</keyword>
<evidence type="ECO:0000313" key="14">
    <source>
        <dbReference type="EMBL" id="MDN4597277.1"/>
    </source>
</evidence>
<keyword evidence="8 13" id="KW-1133">Transmembrane helix</keyword>
<keyword evidence="6" id="KW-0631">Potassium channel</keyword>
<evidence type="ECO:0000256" key="1">
    <source>
        <dbReference type="ARBA" id="ARBA00004141"/>
    </source>
</evidence>
<evidence type="ECO:0000256" key="7">
    <source>
        <dbReference type="ARBA" id="ARBA00022958"/>
    </source>
</evidence>
<keyword evidence="5 13" id="KW-0812">Transmembrane</keyword>
<feature type="transmembrane region" description="Helical" evidence="13">
    <location>
        <begin position="9"/>
        <end position="27"/>
    </location>
</feature>
<reference evidence="14" key="1">
    <citation type="submission" date="2023-03" db="EMBL/GenBank/DDBJ databases">
        <title>MT1 and MT2 Draft Genomes of Novel Species.</title>
        <authorList>
            <person name="Venkateswaran K."/>
        </authorList>
    </citation>
    <scope>NUCLEOTIDE SEQUENCE</scope>
    <source>
        <strain evidence="14">F6_8S_P_1A</strain>
    </source>
</reference>
<evidence type="ECO:0000256" key="2">
    <source>
        <dbReference type="ARBA" id="ARBA00006920"/>
    </source>
</evidence>
<comment type="similarity">
    <text evidence="2">Belongs to the TMEM175 family.</text>
</comment>
<dbReference type="Pfam" id="PF06736">
    <property type="entry name" value="TMEM175"/>
    <property type="match status" value="1"/>
</dbReference>
<feature type="transmembrane region" description="Helical" evidence="13">
    <location>
        <begin position="73"/>
        <end position="94"/>
    </location>
</feature>
<keyword evidence="15" id="KW-1185">Reference proteome</keyword>
<dbReference type="RefSeq" id="WP_301218132.1">
    <property type="nucleotide sequence ID" value="NZ_JAROCB010000002.1"/>
</dbReference>
<keyword evidence="7" id="KW-0630">Potassium</keyword>
<feature type="transmembrane region" description="Helical" evidence="13">
    <location>
        <begin position="114"/>
        <end position="140"/>
    </location>
</feature>
<evidence type="ECO:0000313" key="15">
    <source>
        <dbReference type="Proteomes" id="UP001174210"/>
    </source>
</evidence>